<accession>A0AAU0QLL0</accession>
<evidence type="ECO:0000256" key="4">
    <source>
        <dbReference type="ARBA" id="ARBA00022692"/>
    </source>
</evidence>
<dbReference type="PANTHER" id="PTHR21137:SF35">
    <property type="entry name" value="ODORANT RECEPTOR 19A-RELATED"/>
    <property type="match status" value="1"/>
</dbReference>
<comment type="subcellular location">
    <subcellularLocation>
        <location evidence="1 10">Cell membrane</location>
        <topology evidence="1 10">Multi-pass membrane protein</topology>
    </subcellularLocation>
</comment>
<proteinExistence type="evidence at transcript level"/>
<keyword evidence="2" id="KW-1003">Cell membrane</keyword>
<evidence type="ECO:0000256" key="3">
    <source>
        <dbReference type="ARBA" id="ARBA00022606"/>
    </source>
</evidence>
<dbReference type="Pfam" id="PF02949">
    <property type="entry name" value="7tm_6"/>
    <property type="match status" value="1"/>
</dbReference>
<evidence type="ECO:0000313" key="11">
    <source>
        <dbReference type="EMBL" id="WPO56448.1"/>
    </source>
</evidence>
<keyword evidence="5 10" id="KW-0552">Olfaction</keyword>
<feature type="transmembrane region" description="Helical" evidence="10">
    <location>
        <begin position="42"/>
        <end position="61"/>
    </location>
</feature>
<comment type="similarity">
    <text evidence="10">Belongs to the insect chemoreceptor superfamily. Heteromeric odorant receptor channel (TC 1.A.69) family.</text>
</comment>
<keyword evidence="8 10" id="KW-0675">Receptor</keyword>
<evidence type="ECO:0000256" key="6">
    <source>
        <dbReference type="ARBA" id="ARBA00022989"/>
    </source>
</evidence>
<dbReference type="PANTHER" id="PTHR21137">
    <property type="entry name" value="ODORANT RECEPTOR"/>
    <property type="match status" value="1"/>
</dbReference>
<dbReference type="GO" id="GO:0005886">
    <property type="term" value="C:plasma membrane"/>
    <property type="evidence" value="ECO:0007669"/>
    <property type="project" value="UniProtKB-SubCell"/>
</dbReference>
<keyword evidence="3 10" id="KW-0716">Sensory transduction</keyword>
<evidence type="ECO:0000256" key="10">
    <source>
        <dbReference type="RuleBase" id="RU351113"/>
    </source>
</evidence>
<keyword evidence="9 10" id="KW-0807">Transducer</keyword>
<keyword evidence="4 10" id="KW-0812">Transmembrane</keyword>
<name>A0AAU0QLL0_9NEOP</name>
<feature type="transmembrane region" description="Helical" evidence="10">
    <location>
        <begin position="376"/>
        <end position="396"/>
    </location>
</feature>
<evidence type="ECO:0000256" key="1">
    <source>
        <dbReference type="ARBA" id="ARBA00004651"/>
    </source>
</evidence>
<dbReference type="GO" id="GO:0007165">
    <property type="term" value="P:signal transduction"/>
    <property type="evidence" value="ECO:0007669"/>
    <property type="project" value="UniProtKB-KW"/>
</dbReference>
<evidence type="ECO:0000256" key="8">
    <source>
        <dbReference type="ARBA" id="ARBA00023170"/>
    </source>
</evidence>
<protein>
    <recommendedName>
        <fullName evidence="10">Odorant receptor</fullName>
    </recommendedName>
</protein>
<dbReference type="GO" id="GO:0004984">
    <property type="term" value="F:olfactory receptor activity"/>
    <property type="evidence" value="ECO:0007669"/>
    <property type="project" value="InterPro"/>
</dbReference>
<keyword evidence="7 10" id="KW-0472">Membrane</keyword>
<feature type="transmembrane region" description="Helical" evidence="10">
    <location>
        <begin position="136"/>
        <end position="154"/>
    </location>
</feature>
<evidence type="ECO:0000256" key="2">
    <source>
        <dbReference type="ARBA" id="ARBA00022475"/>
    </source>
</evidence>
<dbReference type="AlphaFoldDB" id="A0AAU0QLL0"/>
<feature type="transmembrane region" description="Helical" evidence="10">
    <location>
        <begin position="73"/>
        <end position="98"/>
    </location>
</feature>
<evidence type="ECO:0000256" key="7">
    <source>
        <dbReference type="ARBA" id="ARBA00023136"/>
    </source>
</evidence>
<sequence length="402" mass="46721">MEMDNFENVSPFDAFKLVIKVLIWTGIYEVNTQRKTIRTAHYVYRILVIFIAVLSLTQHGIRMYQMRDVREELFLALIKGIPVFTLIIKEINIFRYILRINKLHEQIKDSKCMPSNEKDADYLLKNNKFMYTLTKISMLMMFVGFSSFVVFMFIRRYLDPKVQLPSYMPFSTDSMVGFCVAIILDLIIGTWTGFGQYASDLVIATYYAHATVQLKILKYNLISVFGVDKVESNMTIIGNHFQYKDVLDPNLKQRFGYYAEKYRMLICFVQDVDAIFNWHMSIQFFTASANLCFVSSIFSTVKILSSDFVFSTIVALLSASQVFLYCYFGHQVRYESESMNTAIYSSDWMSVSPSLRRDVFTAMTAWHRPISSQVSYIVPVSLVTFVSIMRFAYSLYTLMKAV</sequence>
<feature type="transmembrane region" description="Helical" evidence="10">
    <location>
        <begin position="309"/>
        <end position="328"/>
    </location>
</feature>
<organism evidence="11">
    <name type="scientific">Leucinodes orbonalis</name>
    <dbReference type="NCBI Taxonomy" id="711050"/>
    <lineage>
        <taxon>Eukaryota</taxon>
        <taxon>Metazoa</taxon>
        <taxon>Ecdysozoa</taxon>
        <taxon>Arthropoda</taxon>
        <taxon>Hexapoda</taxon>
        <taxon>Insecta</taxon>
        <taxon>Pterygota</taxon>
        <taxon>Neoptera</taxon>
        <taxon>Endopterygota</taxon>
        <taxon>Lepidoptera</taxon>
        <taxon>Glossata</taxon>
        <taxon>Ditrysia</taxon>
        <taxon>Pyraloidea</taxon>
        <taxon>Crambidae</taxon>
        <taxon>Spilomelinae</taxon>
        <taxon>Leucinodes</taxon>
    </lineage>
</organism>
<feature type="transmembrane region" description="Helical" evidence="10">
    <location>
        <begin position="174"/>
        <end position="194"/>
    </location>
</feature>
<dbReference type="InterPro" id="IPR004117">
    <property type="entry name" value="7tm6_olfct_rcpt"/>
</dbReference>
<evidence type="ECO:0000256" key="9">
    <source>
        <dbReference type="ARBA" id="ARBA00023224"/>
    </source>
</evidence>
<dbReference type="GO" id="GO:0005549">
    <property type="term" value="F:odorant binding"/>
    <property type="evidence" value="ECO:0007669"/>
    <property type="project" value="InterPro"/>
</dbReference>
<reference evidence="11" key="1">
    <citation type="submission" date="2023-05" db="EMBL/GenBank/DDBJ databases">
        <authorList>
            <person name="Pathak J."/>
            <person name="Thiruvengadam V."/>
            <person name="Gracy G.R."/>
            <person name="M M."/>
        </authorList>
    </citation>
    <scope>NUCLEOTIDE SEQUENCE</scope>
    <source>
        <tissue evidence="11">Head and antenna</tissue>
    </source>
</reference>
<dbReference type="EMBL" id="OQ970341">
    <property type="protein sequence ID" value="WPO56448.1"/>
    <property type="molecule type" value="mRNA"/>
</dbReference>
<feature type="transmembrane region" description="Helical" evidence="10">
    <location>
        <begin position="284"/>
        <end position="303"/>
    </location>
</feature>
<keyword evidence="6 10" id="KW-1133">Transmembrane helix</keyword>
<evidence type="ECO:0000256" key="5">
    <source>
        <dbReference type="ARBA" id="ARBA00022725"/>
    </source>
</evidence>